<keyword evidence="3" id="KW-1185">Reference proteome</keyword>
<dbReference type="InterPro" id="IPR021262">
    <property type="entry name" value="DUF2839"/>
</dbReference>
<organism evidence="2 3">
    <name type="scientific">Calothrix parasitica NIES-267</name>
    <dbReference type="NCBI Taxonomy" id="1973488"/>
    <lineage>
        <taxon>Bacteria</taxon>
        <taxon>Bacillati</taxon>
        <taxon>Cyanobacteriota</taxon>
        <taxon>Cyanophyceae</taxon>
        <taxon>Nostocales</taxon>
        <taxon>Calotrichaceae</taxon>
        <taxon>Calothrix</taxon>
    </lineage>
</organism>
<dbReference type="EMBL" id="AP018227">
    <property type="protein sequence ID" value="BAY85131.1"/>
    <property type="molecule type" value="Genomic_DNA"/>
</dbReference>
<reference evidence="2 3" key="1">
    <citation type="submission" date="2017-06" db="EMBL/GenBank/DDBJ databases">
        <title>Genome sequencing of cyanobaciteial culture collection at National Institute for Environmental Studies (NIES).</title>
        <authorList>
            <person name="Hirose Y."/>
            <person name="Shimura Y."/>
            <person name="Fujisawa T."/>
            <person name="Nakamura Y."/>
            <person name="Kawachi M."/>
        </authorList>
    </citation>
    <scope>NUCLEOTIDE SEQUENCE [LARGE SCALE GENOMIC DNA]</scope>
    <source>
        <strain evidence="2 3">NIES-267</strain>
    </source>
</reference>
<accession>A0A1Z4LVF6</accession>
<feature type="transmembrane region" description="Helical" evidence="1">
    <location>
        <begin position="58"/>
        <end position="82"/>
    </location>
</feature>
<gene>
    <name evidence="2" type="ORF">NIES267_46300</name>
</gene>
<name>A0A1Z4LVF6_9CYAN</name>
<protein>
    <recommendedName>
        <fullName evidence="4">DUF2839 domain-containing protein</fullName>
    </recommendedName>
</protein>
<sequence>MAIASIESSDISISIMGEAKRRKSSLGNDYGQSPRILPWVPITKKQAEQFVNWTTRGAWIGIFLMIAIWITVRFIGPAFGWWQVV</sequence>
<keyword evidence="1" id="KW-1133">Transmembrane helix</keyword>
<keyword evidence="1" id="KW-0472">Membrane</keyword>
<dbReference type="AlphaFoldDB" id="A0A1Z4LVF6"/>
<evidence type="ECO:0008006" key="4">
    <source>
        <dbReference type="Google" id="ProtNLM"/>
    </source>
</evidence>
<evidence type="ECO:0000313" key="2">
    <source>
        <dbReference type="EMBL" id="BAY85131.1"/>
    </source>
</evidence>
<evidence type="ECO:0000256" key="1">
    <source>
        <dbReference type="SAM" id="Phobius"/>
    </source>
</evidence>
<dbReference type="Pfam" id="PF10999">
    <property type="entry name" value="DUF2839"/>
    <property type="match status" value="1"/>
</dbReference>
<dbReference type="Proteomes" id="UP000218418">
    <property type="component" value="Chromosome"/>
</dbReference>
<proteinExistence type="predicted"/>
<evidence type="ECO:0000313" key="3">
    <source>
        <dbReference type="Proteomes" id="UP000218418"/>
    </source>
</evidence>
<keyword evidence="1" id="KW-0812">Transmembrane</keyword>